<evidence type="ECO:0000313" key="2">
    <source>
        <dbReference type="Proteomes" id="UP000553442"/>
    </source>
</evidence>
<gene>
    <name evidence="1" type="ORF">BDK63_002473</name>
</gene>
<comment type="caution">
    <text evidence="1">The sequence shown here is derived from an EMBL/GenBank/DDBJ whole genome shotgun (WGS) entry which is preliminary data.</text>
</comment>
<organism evidence="1 2">
    <name type="scientific">Halomonas campaniensis</name>
    <dbReference type="NCBI Taxonomy" id="213554"/>
    <lineage>
        <taxon>Bacteria</taxon>
        <taxon>Pseudomonadati</taxon>
        <taxon>Pseudomonadota</taxon>
        <taxon>Gammaproteobacteria</taxon>
        <taxon>Oceanospirillales</taxon>
        <taxon>Halomonadaceae</taxon>
        <taxon>Halomonas</taxon>
    </lineage>
</organism>
<evidence type="ECO:0008006" key="3">
    <source>
        <dbReference type="Google" id="ProtNLM"/>
    </source>
</evidence>
<dbReference type="RefSeq" id="WP_183332370.1">
    <property type="nucleotide sequence ID" value="NZ_JACHZF010000017.1"/>
</dbReference>
<dbReference type="AlphaFoldDB" id="A0A7W5K441"/>
<keyword evidence="2" id="KW-1185">Reference proteome</keyword>
<dbReference type="Pfam" id="PF13997">
    <property type="entry name" value="YqjK"/>
    <property type="match status" value="1"/>
</dbReference>
<dbReference type="EMBL" id="JACHZF010000017">
    <property type="protein sequence ID" value="MBB3331590.1"/>
    <property type="molecule type" value="Genomic_DNA"/>
</dbReference>
<evidence type="ECO:0000313" key="1">
    <source>
        <dbReference type="EMBL" id="MBB3331590.1"/>
    </source>
</evidence>
<name>A0A7W5K441_9GAMM</name>
<accession>A0A7W5K441</accession>
<dbReference type="InterPro" id="IPR025612">
    <property type="entry name" value="YqjK"/>
</dbReference>
<reference evidence="1 2" key="1">
    <citation type="submission" date="2020-08" db="EMBL/GenBank/DDBJ databases">
        <title>Genomic Encyclopedia of Archaeal and Bacterial Type Strains, Phase II (KMG-II): from individual species to whole genera.</title>
        <authorList>
            <person name="Goeker M."/>
        </authorList>
    </citation>
    <scope>NUCLEOTIDE SEQUENCE [LARGE SCALE GENOMIC DNA]</scope>
    <source>
        <strain evidence="1 2">5AG</strain>
    </source>
</reference>
<protein>
    <recommendedName>
        <fullName evidence="3">Cell division protein FtsH</fullName>
    </recommendedName>
</protein>
<dbReference type="Proteomes" id="UP000553442">
    <property type="component" value="Unassembled WGS sequence"/>
</dbReference>
<sequence length="102" mass="11727">MSARLPARRDEAPRPRAEQKARLEARIEQQRVDILVEASRFQEAGRPLDDGWQTLRRFKAPLYALGGVLLLRSARHPNSVLRVARRLVAGGLLLRRARRLLR</sequence>
<proteinExistence type="predicted"/>